<name>A0A9Q3DJ00_9BASI</name>
<protein>
    <submittedName>
        <fullName evidence="2">Uncharacterized protein</fullName>
    </submittedName>
</protein>
<proteinExistence type="predicted"/>
<accession>A0A9Q3DJ00</accession>
<sequence>MNGKNNWSWWKNDAWRYRIQNAFENSFFDLEKDKLLSWFLKQVERSNSLYPEMSQKMVHIKILKTCGGELEHALRRRCIEPCFTEEYINALEEIITRTNIGRKWKKSDIKSPNKPFINKEKASEPSQTQ</sequence>
<keyword evidence="3" id="KW-1185">Reference proteome</keyword>
<feature type="region of interest" description="Disordered" evidence="1">
    <location>
        <begin position="104"/>
        <end position="129"/>
    </location>
</feature>
<dbReference type="AlphaFoldDB" id="A0A9Q3DJ00"/>
<evidence type="ECO:0000313" key="3">
    <source>
        <dbReference type="Proteomes" id="UP000765509"/>
    </source>
</evidence>
<evidence type="ECO:0000313" key="2">
    <source>
        <dbReference type="EMBL" id="MBW0504059.1"/>
    </source>
</evidence>
<reference evidence="2" key="1">
    <citation type="submission" date="2021-03" db="EMBL/GenBank/DDBJ databases">
        <title>Draft genome sequence of rust myrtle Austropuccinia psidii MF-1, a brazilian biotype.</title>
        <authorList>
            <person name="Quecine M.C."/>
            <person name="Pachon D.M.R."/>
            <person name="Bonatelli M.L."/>
            <person name="Correr F.H."/>
            <person name="Franceschini L.M."/>
            <person name="Leite T.F."/>
            <person name="Margarido G.R.A."/>
            <person name="Almeida C.A."/>
            <person name="Ferrarezi J.A."/>
            <person name="Labate C.A."/>
        </authorList>
    </citation>
    <scope>NUCLEOTIDE SEQUENCE</scope>
    <source>
        <strain evidence="2">MF-1</strain>
    </source>
</reference>
<evidence type="ECO:0000256" key="1">
    <source>
        <dbReference type="SAM" id="MobiDB-lite"/>
    </source>
</evidence>
<organism evidence="2 3">
    <name type="scientific">Austropuccinia psidii MF-1</name>
    <dbReference type="NCBI Taxonomy" id="1389203"/>
    <lineage>
        <taxon>Eukaryota</taxon>
        <taxon>Fungi</taxon>
        <taxon>Dikarya</taxon>
        <taxon>Basidiomycota</taxon>
        <taxon>Pucciniomycotina</taxon>
        <taxon>Pucciniomycetes</taxon>
        <taxon>Pucciniales</taxon>
        <taxon>Sphaerophragmiaceae</taxon>
        <taxon>Austropuccinia</taxon>
    </lineage>
</organism>
<dbReference type="OrthoDB" id="2507294at2759"/>
<comment type="caution">
    <text evidence="2">The sequence shown here is derived from an EMBL/GenBank/DDBJ whole genome shotgun (WGS) entry which is preliminary data.</text>
</comment>
<feature type="compositionally biased region" description="Basic and acidic residues" evidence="1">
    <location>
        <begin position="106"/>
        <end position="123"/>
    </location>
</feature>
<gene>
    <name evidence="2" type="ORF">O181_043774</name>
</gene>
<dbReference type="Proteomes" id="UP000765509">
    <property type="component" value="Unassembled WGS sequence"/>
</dbReference>
<dbReference type="EMBL" id="AVOT02017710">
    <property type="protein sequence ID" value="MBW0504059.1"/>
    <property type="molecule type" value="Genomic_DNA"/>
</dbReference>